<dbReference type="GO" id="GO:0006629">
    <property type="term" value="P:lipid metabolic process"/>
    <property type="evidence" value="ECO:0007669"/>
    <property type="project" value="InterPro"/>
</dbReference>
<dbReference type="Proteomes" id="UP000054350">
    <property type="component" value="Unassembled WGS sequence"/>
</dbReference>
<reference evidence="3 4" key="1">
    <citation type="submission" date="2009-11" db="EMBL/GenBank/DDBJ databases">
        <title>Annotation of Allomyces macrogynus ATCC 38327.</title>
        <authorList>
            <consortium name="The Broad Institute Genome Sequencing Platform"/>
            <person name="Russ C."/>
            <person name="Cuomo C."/>
            <person name="Burger G."/>
            <person name="Gray M.W."/>
            <person name="Holland P.W.H."/>
            <person name="King N."/>
            <person name="Lang F.B.F."/>
            <person name="Roger A.J."/>
            <person name="Ruiz-Trillo I."/>
            <person name="Young S.K."/>
            <person name="Zeng Q."/>
            <person name="Gargeya S."/>
            <person name="Fitzgerald M."/>
            <person name="Haas B."/>
            <person name="Abouelleil A."/>
            <person name="Alvarado L."/>
            <person name="Arachchi H.M."/>
            <person name="Berlin A."/>
            <person name="Chapman S.B."/>
            <person name="Gearin G."/>
            <person name="Goldberg J."/>
            <person name="Griggs A."/>
            <person name="Gujja S."/>
            <person name="Hansen M."/>
            <person name="Heiman D."/>
            <person name="Howarth C."/>
            <person name="Larimer J."/>
            <person name="Lui A."/>
            <person name="MacDonald P.J.P."/>
            <person name="McCowen C."/>
            <person name="Montmayeur A."/>
            <person name="Murphy C."/>
            <person name="Neiman D."/>
            <person name="Pearson M."/>
            <person name="Priest M."/>
            <person name="Roberts A."/>
            <person name="Saif S."/>
            <person name="Shea T."/>
            <person name="Sisk P."/>
            <person name="Stolte C."/>
            <person name="Sykes S."/>
            <person name="Wortman J."/>
            <person name="Nusbaum C."/>
            <person name="Birren B."/>
        </authorList>
    </citation>
    <scope>NUCLEOTIDE SEQUENCE [LARGE SCALE GENOMIC DNA]</scope>
    <source>
        <strain evidence="3 4">ATCC 38327</strain>
    </source>
</reference>
<keyword evidence="1" id="KW-0812">Transmembrane</keyword>
<keyword evidence="1" id="KW-1133">Transmembrane helix</keyword>
<keyword evidence="4" id="KW-1185">Reference proteome</keyword>
<dbReference type="InterPro" id="IPR005804">
    <property type="entry name" value="FA_desaturase_dom"/>
</dbReference>
<feature type="transmembrane region" description="Helical" evidence="1">
    <location>
        <begin position="128"/>
        <end position="147"/>
    </location>
</feature>
<name>A0A0L0SZJ5_ALLM3</name>
<dbReference type="OMA" id="LTHILWN"/>
<reference evidence="4" key="2">
    <citation type="submission" date="2009-11" db="EMBL/GenBank/DDBJ databases">
        <title>The Genome Sequence of Allomyces macrogynus strain ATCC 38327.</title>
        <authorList>
            <consortium name="The Broad Institute Genome Sequencing Platform"/>
            <person name="Russ C."/>
            <person name="Cuomo C."/>
            <person name="Shea T."/>
            <person name="Young S.K."/>
            <person name="Zeng Q."/>
            <person name="Koehrsen M."/>
            <person name="Haas B."/>
            <person name="Borodovsky M."/>
            <person name="Guigo R."/>
            <person name="Alvarado L."/>
            <person name="Berlin A."/>
            <person name="Borenstein D."/>
            <person name="Chen Z."/>
            <person name="Engels R."/>
            <person name="Freedman E."/>
            <person name="Gellesch M."/>
            <person name="Goldberg J."/>
            <person name="Griggs A."/>
            <person name="Gujja S."/>
            <person name="Heiman D."/>
            <person name="Hepburn T."/>
            <person name="Howarth C."/>
            <person name="Jen D."/>
            <person name="Larson L."/>
            <person name="Lewis B."/>
            <person name="Mehta T."/>
            <person name="Park D."/>
            <person name="Pearson M."/>
            <person name="Roberts A."/>
            <person name="Saif S."/>
            <person name="Shenoy N."/>
            <person name="Sisk P."/>
            <person name="Stolte C."/>
            <person name="Sykes S."/>
            <person name="Walk T."/>
            <person name="White J."/>
            <person name="Yandava C."/>
            <person name="Burger G."/>
            <person name="Gray M.W."/>
            <person name="Holland P.W.H."/>
            <person name="King N."/>
            <person name="Lang F.B.F."/>
            <person name="Roger A.J."/>
            <person name="Ruiz-Trillo I."/>
            <person name="Lander E."/>
            <person name="Nusbaum C."/>
        </authorList>
    </citation>
    <scope>NUCLEOTIDE SEQUENCE [LARGE SCALE GENOMIC DNA]</scope>
    <source>
        <strain evidence="4">ATCC 38327</strain>
    </source>
</reference>
<evidence type="ECO:0000313" key="4">
    <source>
        <dbReference type="Proteomes" id="UP000054350"/>
    </source>
</evidence>
<dbReference type="eggNOG" id="ENOG502QRKN">
    <property type="taxonomic scope" value="Eukaryota"/>
</dbReference>
<dbReference type="AlphaFoldDB" id="A0A0L0SZJ5"/>
<keyword evidence="1" id="KW-0472">Membrane</keyword>
<organism evidence="3 4">
    <name type="scientific">Allomyces macrogynus (strain ATCC 38327)</name>
    <name type="common">Allomyces javanicus var. macrogynus</name>
    <dbReference type="NCBI Taxonomy" id="578462"/>
    <lineage>
        <taxon>Eukaryota</taxon>
        <taxon>Fungi</taxon>
        <taxon>Fungi incertae sedis</taxon>
        <taxon>Blastocladiomycota</taxon>
        <taxon>Blastocladiomycetes</taxon>
        <taxon>Blastocladiales</taxon>
        <taxon>Blastocladiaceae</taxon>
        <taxon>Allomyces</taxon>
    </lineage>
</organism>
<dbReference type="OrthoDB" id="1470350at2759"/>
<evidence type="ECO:0000259" key="2">
    <source>
        <dbReference type="Pfam" id="PF00487"/>
    </source>
</evidence>
<feature type="transmembrane region" description="Helical" evidence="1">
    <location>
        <begin position="288"/>
        <end position="307"/>
    </location>
</feature>
<gene>
    <name evidence="3" type="ORF">AMAG_12632</name>
</gene>
<dbReference type="PANTHER" id="PTHR36459:SF1">
    <property type="entry name" value="FATTY ACID DESATURASE DOMAIN-CONTAINING PROTEIN-RELATED"/>
    <property type="match status" value="1"/>
</dbReference>
<accession>A0A0L0SZJ5</accession>
<dbReference type="VEuPathDB" id="FungiDB:AMAG_12632"/>
<evidence type="ECO:0000256" key="1">
    <source>
        <dbReference type="SAM" id="Phobius"/>
    </source>
</evidence>
<dbReference type="STRING" id="578462.A0A0L0SZJ5"/>
<protein>
    <recommendedName>
        <fullName evidence="2">Fatty acid desaturase domain-containing protein</fullName>
    </recommendedName>
</protein>
<evidence type="ECO:0000313" key="3">
    <source>
        <dbReference type="EMBL" id="KNE67916.1"/>
    </source>
</evidence>
<feature type="transmembrane region" description="Helical" evidence="1">
    <location>
        <begin position="236"/>
        <end position="256"/>
    </location>
</feature>
<dbReference type="EMBL" id="GG745354">
    <property type="protein sequence ID" value="KNE67916.1"/>
    <property type="molecule type" value="Genomic_DNA"/>
</dbReference>
<feature type="transmembrane region" description="Helical" evidence="1">
    <location>
        <begin position="153"/>
        <end position="172"/>
    </location>
</feature>
<feature type="domain" description="Fatty acid desaturase" evidence="2">
    <location>
        <begin position="146"/>
        <end position="383"/>
    </location>
</feature>
<sequence length="458" mass="52324">MAPPAAVMITDTEVPELLAALRRRTRTASNLGKGQVDSGVDSEVVVDLKPSSSAPAALSLAEEQARAEAQEDAALLADPNAEVAPDTPAAKHPESLPVPIGPQLAWLDPFLIPLLVDPRDTVFVKTSMWLSFGVLSALYLVLVQFTWVHFALHAAWVAKYATTFVLMLHCVCHRPLYRRTAPAPLHLWVPYFLAPFYGHTWETFYWHHIKHHHIEDNGPNDLSCTLHYQRDNFFHFLHYFFRFLLFAPIELTQYFARKGWYSSAFRLACMETGSWVHYATLTYLGMTYGYNTSVLPGLMTLVLPVVLMRFGMMSGNWAQHSFVDATRADCDYVQSLTCIDNHYNAIAFNDGYHTSHHLHPRRHWADHPANLVTHAREYGKQGTIVFRGIDFHETWWLLMTKNYDRLAKCYVHMDLDTPRPAQHEIVALLKDRTRRMSDQEIAKYYSPEARATRLAKAS</sequence>
<dbReference type="PANTHER" id="PTHR36459">
    <property type="entry name" value="ORF"/>
    <property type="match status" value="1"/>
</dbReference>
<proteinExistence type="predicted"/>
<dbReference type="Pfam" id="PF00487">
    <property type="entry name" value="FA_desaturase"/>
    <property type="match status" value="1"/>
</dbReference>